<feature type="transmembrane region" description="Helical" evidence="11">
    <location>
        <begin position="524"/>
        <end position="545"/>
    </location>
</feature>
<dbReference type="PROSITE" id="PS50267">
    <property type="entry name" value="NA_NEUROTRAN_SYMP_3"/>
    <property type="match status" value="1"/>
</dbReference>
<feature type="binding site" evidence="8">
    <location>
        <position position="468"/>
    </location>
    <ligand>
        <name>Na(+)</name>
        <dbReference type="ChEBI" id="CHEBI:29101"/>
        <label>1</label>
    </ligand>
</feature>
<evidence type="ECO:0000256" key="4">
    <source>
        <dbReference type="ARBA" id="ARBA00022692"/>
    </source>
</evidence>
<evidence type="ECO:0000256" key="8">
    <source>
        <dbReference type="PIRSR" id="PIRSR600175-1"/>
    </source>
</evidence>
<feature type="transmembrane region" description="Helical" evidence="11">
    <location>
        <begin position="565"/>
        <end position="591"/>
    </location>
</feature>
<evidence type="ECO:0000256" key="2">
    <source>
        <dbReference type="ARBA" id="ARBA00006459"/>
    </source>
</evidence>
<proteinExistence type="inferred from homology"/>
<dbReference type="OMA" id="ESMEWPH"/>
<comment type="similarity">
    <text evidence="2 9">Belongs to the sodium:neurotransmitter symporter (SNF) (TC 2.A.22) family.</text>
</comment>
<feature type="binding site" evidence="8">
    <location>
        <position position="375"/>
    </location>
    <ligand>
        <name>Na(+)</name>
        <dbReference type="ChEBI" id="CHEBI:29101"/>
        <label>1</label>
    </ligand>
</feature>
<feature type="region of interest" description="Disordered" evidence="10">
    <location>
        <begin position="1"/>
        <end position="23"/>
    </location>
</feature>
<dbReference type="NCBIfam" id="NF037979">
    <property type="entry name" value="Na_transp"/>
    <property type="match status" value="1"/>
</dbReference>
<dbReference type="Pfam" id="PF00209">
    <property type="entry name" value="SNF"/>
    <property type="match status" value="1"/>
</dbReference>
<feature type="binding site" evidence="8">
    <location>
        <position position="116"/>
    </location>
    <ligand>
        <name>Na(+)</name>
        <dbReference type="ChEBI" id="CHEBI:29101"/>
        <label>1</label>
    </ligand>
</feature>
<dbReference type="GO" id="GO:0005886">
    <property type="term" value="C:plasma membrane"/>
    <property type="evidence" value="ECO:0007669"/>
    <property type="project" value="TreeGrafter"/>
</dbReference>
<evidence type="ECO:0000256" key="1">
    <source>
        <dbReference type="ARBA" id="ARBA00004141"/>
    </source>
</evidence>
<evidence type="ECO:0000256" key="10">
    <source>
        <dbReference type="SAM" id="MobiDB-lite"/>
    </source>
</evidence>
<dbReference type="GO" id="GO:0006865">
    <property type="term" value="P:amino acid transport"/>
    <property type="evidence" value="ECO:0007669"/>
    <property type="project" value="TreeGrafter"/>
</dbReference>
<dbReference type="EMBL" id="UFQT01001722">
    <property type="protein sequence ID" value="SSX31522.1"/>
    <property type="molecule type" value="Genomic_DNA"/>
</dbReference>
<evidence type="ECO:0000256" key="7">
    <source>
        <dbReference type="ARBA" id="ARBA00023136"/>
    </source>
</evidence>
<dbReference type="PROSITE" id="PS00610">
    <property type="entry name" value="NA_NEUROTRAN_SYMP_1"/>
    <property type="match status" value="1"/>
</dbReference>
<feature type="transmembrane region" description="Helical" evidence="11">
    <location>
        <begin position="494"/>
        <end position="518"/>
    </location>
</feature>
<dbReference type="AlphaFoldDB" id="A0A336MM67"/>
<dbReference type="InterPro" id="IPR000175">
    <property type="entry name" value="Na/ntran_symport"/>
</dbReference>
<feature type="binding site" evidence="8">
    <location>
        <position position="112"/>
    </location>
    <ligand>
        <name>Na(+)</name>
        <dbReference type="ChEBI" id="CHEBI:29101"/>
        <label>1</label>
    </ligand>
</feature>
<feature type="transmembrane region" description="Helical" evidence="11">
    <location>
        <begin position="452"/>
        <end position="473"/>
    </location>
</feature>
<evidence type="ECO:0000313" key="12">
    <source>
        <dbReference type="EMBL" id="SSX31522.1"/>
    </source>
</evidence>
<dbReference type="CDD" id="cd10332">
    <property type="entry name" value="SLC6sbd-B0AT-like"/>
    <property type="match status" value="1"/>
</dbReference>
<evidence type="ECO:0000256" key="9">
    <source>
        <dbReference type="RuleBase" id="RU003732"/>
    </source>
</evidence>
<dbReference type="SUPFAM" id="SSF161070">
    <property type="entry name" value="SNF-like"/>
    <property type="match status" value="1"/>
</dbReference>
<feature type="transmembrane region" description="Helical" evidence="11">
    <location>
        <begin position="611"/>
        <end position="635"/>
    </location>
</feature>
<dbReference type="PANTHER" id="PTHR11616:SF182">
    <property type="entry name" value="TRANSPORTER"/>
    <property type="match status" value="1"/>
</dbReference>
<evidence type="ECO:0000256" key="3">
    <source>
        <dbReference type="ARBA" id="ARBA00022448"/>
    </source>
</evidence>
<evidence type="ECO:0000256" key="11">
    <source>
        <dbReference type="SAM" id="Phobius"/>
    </source>
</evidence>
<name>A0A336MM67_CULSO</name>
<keyword evidence="5 9" id="KW-0769">Symport</keyword>
<organism evidence="12">
    <name type="scientific">Culicoides sonorensis</name>
    <name type="common">Biting midge</name>
    <dbReference type="NCBI Taxonomy" id="179676"/>
    <lineage>
        <taxon>Eukaryota</taxon>
        <taxon>Metazoa</taxon>
        <taxon>Ecdysozoa</taxon>
        <taxon>Arthropoda</taxon>
        <taxon>Hexapoda</taxon>
        <taxon>Insecta</taxon>
        <taxon>Pterygota</taxon>
        <taxon>Neoptera</taxon>
        <taxon>Endopterygota</taxon>
        <taxon>Diptera</taxon>
        <taxon>Nematocera</taxon>
        <taxon>Chironomoidea</taxon>
        <taxon>Ceratopogonidae</taxon>
        <taxon>Ceratopogoninae</taxon>
        <taxon>Culicoides</taxon>
        <taxon>Monoculicoides</taxon>
    </lineage>
</organism>
<keyword evidence="4 9" id="KW-0812">Transmembrane</keyword>
<dbReference type="InterPro" id="IPR037272">
    <property type="entry name" value="SNS_sf"/>
</dbReference>
<feature type="region of interest" description="Disordered" evidence="10">
    <location>
        <begin position="44"/>
        <end position="94"/>
    </location>
</feature>
<sequence>MANTANFLRRQSSRDMHAQTTAKTLDNLELKELKGRLVKSDRNTKSSLYGATNPGFFSEDSPTTDQAPTTPKKVTLQVDDDENGSAPDKPEEERESWDSKIMFLLATIGYAVGLGNVWRFPYLAQKNGGGAFLVPYFIMLAIQGIPIFYLELAIGQRLRKGAIGVWHEVSPWLGGIGISSAIVSFVVALYYNTIIAWCLIYLFHSFESPLPWSECPKRFYKNFTYDLEPECTSSSPTQFYWYRNTLMSSPSVNEPIEFNYVMAISLIVAWSLVYLCMVQGLTSSGKIVYITALFPYVVLVIFFIRGVTLKGASLGLAQFFTPRWEILADPVVWLEAGTQIFFSLGLAFGGLIAFSSYNPANNNCYRDAIFVSLTNCGTSVFAGTVVFSVIGFKATKTHETCLEERDDLISHNFTGILPECDLQKELANSAAGTGLAFIIFTEAINQFPGSNFWAILFFLMLFTLGIDSQFGTLEGVVTSLMDMKLFPNLPKEAIIGGLSLSCCILSMVFAHGAGSYIFQLMDSFAGNYTLLIIAFFECIGISYIYGIKRFSDDIELMTGSRPRLYWLLCWKYISPIAMLTILTASFIQLAHEGSYYPAWDALTGTTKRMEWPHWCIVIAILLICGSVLWIPVVAICRLFGIIIVEDTEPAWFPVAELREAHGIHPHEPTELEKLLFCIQPDGSEGMCCPNLSGVKEETLDDDD</sequence>
<keyword evidence="3 9" id="KW-0813">Transport</keyword>
<feature type="transmembrane region" description="Helical" evidence="11">
    <location>
        <begin position="369"/>
        <end position="390"/>
    </location>
</feature>
<dbReference type="GO" id="GO:0046872">
    <property type="term" value="F:metal ion binding"/>
    <property type="evidence" value="ECO:0007669"/>
    <property type="project" value="UniProtKB-KW"/>
</dbReference>
<feature type="compositionally biased region" description="Polar residues" evidence="10">
    <location>
        <begin position="1"/>
        <end position="10"/>
    </location>
</feature>
<feature type="binding site" evidence="8">
    <location>
        <position position="343"/>
    </location>
    <ligand>
        <name>Na(+)</name>
        <dbReference type="ChEBI" id="CHEBI:29101"/>
        <label>1</label>
    </ligand>
</feature>
<dbReference type="GO" id="GO:0035725">
    <property type="term" value="P:sodium ion transmembrane transport"/>
    <property type="evidence" value="ECO:0007669"/>
    <property type="project" value="TreeGrafter"/>
</dbReference>
<keyword evidence="8" id="KW-0479">Metal-binding</keyword>
<protein>
    <recommendedName>
        <fullName evidence="9">Transporter</fullName>
    </recommendedName>
</protein>
<feature type="transmembrane region" description="Helical" evidence="11">
    <location>
        <begin position="287"/>
        <end position="307"/>
    </location>
</feature>
<evidence type="ECO:0000256" key="5">
    <source>
        <dbReference type="ARBA" id="ARBA00022847"/>
    </source>
</evidence>
<dbReference type="GO" id="GO:0015293">
    <property type="term" value="F:symporter activity"/>
    <property type="evidence" value="ECO:0007669"/>
    <property type="project" value="UniProtKB-KW"/>
</dbReference>
<accession>A0A336MM67</accession>
<comment type="subcellular location">
    <subcellularLocation>
        <location evidence="1">Membrane</location>
        <topology evidence="1">Multi-pass membrane protein</topology>
    </subcellularLocation>
</comment>
<reference evidence="12" key="1">
    <citation type="submission" date="2018-07" db="EMBL/GenBank/DDBJ databases">
        <authorList>
            <person name="Quirk P.G."/>
            <person name="Krulwich T.A."/>
        </authorList>
    </citation>
    <scope>NUCLEOTIDE SEQUENCE</scope>
</reference>
<dbReference type="PRINTS" id="PR00176">
    <property type="entry name" value="NANEUSMPORT"/>
</dbReference>
<feature type="transmembrane region" description="Helical" evidence="11">
    <location>
        <begin position="172"/>
        <end position="203"/>
    </location>
</feature>
<feature type="binding site" evidence="8">
    <location>
        <position position="109"/>
    </location>
    <ligand>
        <name>Na(+)</name>
        <dbReference type="ChEBI" id="CHEBI:29101"/>
        <label>1</label>
    </ligand>
</feature>
<feature type="binding site" evidence="8">
    <location>
        <position position="111"/>
    </location>
    <ligand>
        <name>Na(+)</name>
        <dbReference type="ChEBI" id="CHEBI:29101"/>
        <label>1</label>
    </ligand>
</feature>
<dbReference type="PANTHER" id="PTHR11616">
    <property type="entry name" value="SODIUM/CHLORIDE DEPENDENT TRANSPORTER"/>
    <property type="match status" value="1"/>
</dbReference>
<gene>
    <name evidence="12" type="primary">CSON003789</name>
</gene>
<feature type="transmembrane region" description="Helical" evidence="11">
    <location>
        <begin position="340"/>
        <end position="357"/>
    </location>
</feature>
<dbReference type="VEuPathDB" id="VectorBase:CSON003789"/>
<feature type="binding site" evidence="8">
    <location>
        <position position="467"/>
    </location>
    <ligand>
        <name>Na(+)</name>
        <dbReference type="ChEBI" id="CHEBI:29101"/>
        <label>1</label>
    </ligand>
</feature>
<keyword evidence="7 11" id="KW-0472">Membrane</keyword>
<keyword evidence="8" id="KW-0915">Sodium</keyword>
<evidence type="ECO:0000256" key="6">
    <source>
        <dbReference type="ARBA" id="ARBA00022989"/>
    </source>
</evidence>
<feature type="compositionally biased region" description="Polar residues" evidence="10">
    <location>
        <begin position="60"/>
        <end position="69"/>
    </location>
</feature>
<feature type="transmembrane region" description="Helical" evidence="11">
    <location>
        <begin position="132"/>
        <end position="152"/>
    </location>
</feature>
<feature type="transmembrane region" description="Helical" evidence="11">
    <location>
        <begin position="258"/>
        <end position="275"/>
    </location>
</feature>
<feature type="binding site" evidence="8">
    <location>
        <position position="464"/>
    </location>
    <ligand>
        <name>Na(+)</name>
        <dbReference type="ChEBI" id="CHEBI:29101"/>
        <label>1</label>
    </ligand>
</feature>
<keyword evidence="6 11" id="KW-1133">Transmembrane helix</keyword>
<feature type="transmembrane region" description="Helical" evidence="11">
    <location>
        <begin position="101"/>
        <end position="120"/>
    </location>
</feature>